<keyword evidence="1" id="KW-0866">Nonsense-mediated mRNA decay</keyword>
<dbReference type="Gene3D" id="1.25.40.10">
    <property type="entry name" value="Tetratricopeptide repeat domain"/>
    <property type="match status" value="1"/>
</dbReference>
<protein>
    <recommendedName>
        <fullName evidence="7">Protein SMG7</fullName>
    </recommendedName>
</protein>
<evidence type="ECO:0008006" key="7">
    <source>
        <dbReference type="Google" id="ProtNLM"/>
    </source>
</evidence>
<sequence>MKRMGYKAAVQVLKQAEDLKIKVSRKCDWLNNAEAWTDQQKLQTIYHQVLVLDLEYALDKKVEQDLWNIGFKNHISSLQEQARDKKNPHRSDCQALLTWALESASGFYITLLQELCNTFDVDLPFRRRGNIFGQTVPNSELNCLPQTSSCLYVCQYCLVHLGDIARYRNQRKQAESFYKQAILVSPTSGHPYNQLALLEASQGNKLSTVFYYIRGIAVKNPFPASATNLACTLSSAVDKDSPSEKIQTKMTVNEYIQLFLCTHGYFHAVMELKQAELSVKSLNSVMTALVATQSFTRDMLIKLTTINLYAFYHVSSDLNNIHELTNDEKKVRELVLELIAGSLCAYLVPVHTLKMDEGLMDYYALPAVKILLYFIQNDSAVLKEKVFTNRLQIWPSLVKLLNSVQQYIKGFNFNKYTKVPLSEDKMLEGFLPLSKNFKEFDFKDEIDDVKIERLVRMRRIIKISLWLTDLDVNGNKLILKNEINGDTIFEPVCIQPDPTNDLLEEMKSFSVADNTENTAKKNLEKKAGILKPQGSLEKSREEREMLNNTTTDSPSIGNFNSIAIKVDNSKNKRSKQNVALQSIFKKMEESSKQVKFIVDDSDKEKSVKYDSIPAQQNQKPQQPPNQLFNQSLRNQPFNQPLNQPLNPSFPIAPPSQPDYLTALRNMPNMQIGDNNYQYQKKDPSIPNIGVQIMPPYQNMHQNIQGIPNNIPNKNVPVNMNVNSINQKAPMSYQNSFPSTPYQNVSFPSSHPFNAWKRDDVPLMPNPSWWQNNQQTPQQNYRPDYPLNYNPSFSGNVSANYMQQGLTSKPTNQTNNGDLFGSPWSNYLGNFMNEGPNTGSSNMGFENTSQGMSVRQAMLKEANLPGAPVGSRSGNLGRLPNVNQPPPQDHSFAQTQNSTPGYSLFNNSWTPNLPGQLRNNKPAENSLSHLPQQSLFSGQGPKSLAQLLEQQSQLSKNDL</sequence>
<dbReference type="GO" id="GO:0005697">
    <property type="term" value="C:telomerase holoenzyme complex"/>
    <property type="evidence" value="ECO:0007669"/>
    <property type="project" value="TreeGrafter"/>
</dbReference>
<dbReference type="Pfam" id="PF10373">
    <property type="entry name" value="EST1_DNA_bind"/>
    <property type="match status" value="1"/>
</dbReference>
<proteinExistence type="predicted"/>
<dbReference type="SUPFAM" id="SSF48452">
    <property type="entry name" value="TPR-like"/>
    <property type="match status" value="1"/>
</dbReference>
<accession>A0A9P0CMJ7</accession>
<feature type="domain" description="Telomerase activating protein Est1-like N-terminal" evidence="4">
    <location>
        <begin position="61"/>
        <end position="170"/>
    </location>
</feature>
<evidence type="ECO:0000313" key="5">
    <source>
        <dbReference type="EMBL" id="CAH1100841.1"/>
    </source>
</evidence>
<organism evidence="5 6">
    <name type="scientific">Psylliodes chrysocephalus</name>
    <dbReference type="NCBI Taxonomy" id="3402493"/>
    <lineage>
        <taxon>Eukaryota</taxon>
        <taxon>Metazoa</taxon>
        <taxon>Ecdysozoa</taxon>
        <taxon>Arthropoda</taxon>
        <taxon>Hexapoda</taxon>
        <taxon>Insecta</taxon>
        <taxon>Pterygota</taxon>
        <taxon>Neoptera</taxon>
        <taxon>Endopterygota</taxon>
        <taxon>Coleoptera</taxon>
        <taxon>Polyphaga</taxon>
        <taxon>Cucujiformia</taxon>
        <taxon>Chrysomeloidea</taxon>
        <taxon>Chrysomelidae</taxon>
        <taxon>Galerucinae</taxon>
        <taxon>Alticini</taxon>
        <taxon>Psylliodes</taxon>
    </lineage>
</organism>
<feature type="compositionally biased region" description="Low complexity" evidence="2">
    <location>
        <begin position="615"/>
        <end position="646"/>
    </location>
</feature>
<feature type="domain" description="DNA/RNA-binding" evidence="3">
    <location>
        <begin position="174"/>
        <end position="436"/>
    </location>
</feature>
<feature type="compositionally biased region" description="Polar residues" evidence="2">
    <location>
        <begin position="890"/>
        <end position="936"/>
    </location>
</feature>
<dbReference type="PANTHER" id="PTHR15696:SF5">
    <property type="entry name" value="NONSENSE-MEDIATED MRNA DECAY FACTOR SMG7"/>
    <property type="match status" value="1"/>
</dbReference>
<dbReference type="EMBL" id="OV651822">
    <property type="protein sequence ID" value="CAH1100841.1"/>
    <property type="molecule type" value="Genomic_DNA"/>
</dbReference>
<evidence type="ECO:0000259" key="4">
    <source>
        <dbReference type="Pfam" id="PF10374"/>
    </source>
</evidence>
<dbReference type="PANTHER" id="PTHR15696">
    <property type="entry name" value="SMG-7 SUPPRESSOR WITH MORPHOLOGICAL EFFECT ON GENITALIA PROTEIN 7"/>
    <property type="match status" value="1"/>
</dbReference>
<keyword evidence="6" id="KW-1185">Reference proteome</keyword>
<dbReference type="GO" id="GO:0042162">
    <property type="term" value="F:telomeric DNA binding"/>
    <property type="evidence" value="ECO:0007669"/>
    <property type="project" value="TreeGrafter"/>
</dbReference>
<dbReference type="GO" id="GO:0070034">
    <property type="term" value="F:telomerase RNA binding"/>
    <property type="evidence" value="ECO:0007669"/>
    <property type="project" value="TreeGrafter"/>
</dbReference>
<dbReference type="InterPro" id="IPR018834">
    <property type="entry name" value="DNA/RNA-bd_Est1-type"/>
</dbReference>
<dbReference type="InterPro" id="IPR045153">
    <property type="entry name" value="Est1/Ebs1-like"/>
</dbReference>
<reference evidence="5" key="1">
    <citation type="submission" date="2022-01" db="EMBL/GenBank/DDBJ databases">
        <authorList>
            <person name="King R."/>
        </authorList>
    </citation>
    <scope>NUCLEOTIDE SEQUENCE</scope>
</reference>
<evidence type="ECO:0000256" key="1">
    <source>
        <dbReference type="ARBA" id="ARBA00023161"/>
    </source>
</evidence>
<dbReference type="InterPro" id="IPR011990">
    <property type="entry name" value="TPR-like_helical_dom_sf"/>
</dbReference>
<dbReference type="GO" id="GO:0000184">
    <property type="term" value="P:nuclear-transcribed mRNA catabolic process, nonsense-mediated decay"/>
    <property type="evidence" value="ECO:0007669"/>
    <property type="project" value="UniProtKB-KW"/>
</dbReference>
<feature type="region of interest" description="Disordered" evidence="2">
    <location>
        <begin position="863"/>
        <end position="938"/>
    </location>
</feature>
<dbReference type="Pfam" id="PF10374">
    <property type="entry name" value="EST1"/>
    <property type="match status" value="1"/>
</dbReference>
<evidence type="ECO:0000256" key="2">
    <source>
        <dbReference type="SAM" id="MobiDB-lite"/>
    </source>
</evidence>
<evidence type="ECO:0000313" key="6">
    <source>
        <dbReference type="Proteomes" id="UP001153636"/>
    </source>
</evidence>
<name>A0A9P0CMJ7_9CUCU</name>
<evidence type="ECO:0000259" key="3">
    <source>
        <dbReference type="Pfam" id="PF10373"/>
    </source>
</evidence>
<gene>
    <name evidence="5" type="ORF">PSYICH_LOCUS1680</name>
</gene>
<feature type="region of interest" description="Disordered" evidence="2">
    <location>
        <begin position="526"/>
        <end position="554"/>
    </location>
</feature>
<dbReference type="FunFam" id="1.25.40.10:FF:000014">
    <property type="entry name" value="SMG7 nonsense mediated mRNA decay factor"/>
    <property type="match status" value="1"/>
</dbReference>
<dbReference type="Proteomes" id="UP001153636">
    <property type="component" value="Chromosome 10"/>
</dbReference>
<dbReference type="InterPro" id="IPR019458">
    <property type="entry name" value="Est1-like_N"/>
</dbReference>
<dbReference type="AlphaFoldDB" id="A0A9P0CMJ7"/>
<dbReference type="OrthoDB" id="69928at2759"/>
<feature type="region of interest" description="Disordered" evidence="2">
    <location>
        <begin position="602"/>
        <end position="659"/>
    </location>
</feature>